<evidence type="ECO:0000256" key="1">
    <source>
        <dbReference type="SAM" id="MobiDB-lite"/>
    </source>
</evidence>
<dbReference type="InterPro" id="IPR036770">
    <property type="entry name" value="Ankyrin_rpt-contain_sf"/>
</dbReference>
<keyword evidence="3" id="KW-1185">Reference proteome</keyword>
<comment type="caution">
    <text evidence="2">The sequence shown here is derived from an EMBL/GenBank/DDBJ whole genome shotgun (WGS) entry which is preliminary data.</text>
</comment>
<reference evidence="2 3" key="1">
    <citation type="submission" date="2024-07" db="EMBL/GenBank/DDBJ databases">
        <authorList>
            <person name="Akdeniz Z."/>
        </authorList>
    </citation>
    <scope>NUCLEOTIDE SEQUENCE [LARGE SCALE GENOMIC DNA]</scope>
</reference>
<feature type="region of interest" description="Disordered" evidence="1">
    <location>
        <begin position="400"/>
        <end position="430"/>
    </location>
</feature>
<dbReference type="EMBL" id="CAXDID020000031">
    <property type="protein sequence ID" value="CAL5994050.1"/>
    <property type="molecule type" value="Genomic_DNA"/>
</dbReference>
<dbReference type="Gene3D" id="1.25.40.20">
    <property type="entry name" value="Ankyrin repeat-containing domain"/>
    <property type="match status" value="1"/>
</dbReference>
<sequence>MGALCQNPIIKWYDASIYGNVDTICKYLTQCVGNVDQENQVFTALMTAISYHNIDVVMLLLDYELSYVTSRSLYFSCYTYNYIQTNMILSGGSSAMHFAVVNQDLDCLVRMAMRISENDQLHRFSSVTDDLDFTALELATALNWNLLPIAVQAAPHYFLYMEAQVEKKMFNWLSVSIDFGNLQMLKFILSIYTNEPELIRSAMIQCSKGEVENSAKLLPQIKVDKNKVAECKSYLKYYLNQTHEPKQSWIRDYTSGIEYDTYTGFEELKTERERVQEIQEAKRKYIIENKKIPIEQINMENNMYLQAVYTKYNKQQDKTNKIDIPLFNKSIIKDKTEENQADLKLPRNQDSIANIGATKLQMNSSISNIDINQNIKEKLEESSQSIENIMQTDVEITKEVHHENNEEEYEYYESTDEYYEDYEEENEEED</sequence>
<dbReference type="SUPFAM" id="SSF48403">
    <property type="entry name" value="Ankyrin repeat"/>
    <property type="match status" value="1"/>
</dbReference>
<gene>
    <name evidence="2" type="ORF">HINF_LOCUS13361</name>
</gene>
<evidence type="ECO:0000313" key="3">
    <source>
        <dbReference type="Proteomes" id="UP001642409"/>
    </source>
</evidence>
<accession>A0ABP1HJP9</accession>
<name>A0ABP1HJP9_9EUKA</name>
<dbReference type="Proteomes" id="UP001642409">
    <property type="component" value="Unassembled WGS sequence"/>
</dbReference>
<evidence type="ECO:0000313" key="2">
    <source>
        <dbReference type="EMBL" id="CAL5994050.1"/>
    </source>
</evidence>
<organism evidence="2 3">
    <name type="scientific">Hexamita inflata</name>
    <dbReference type="NCBI Taxonomy" id="28002"/>
    <lineage>
        <taxon>Eukaryota</taxon>
        <taxon>Metamonada</taxon>
        <taxon>Diplomonadida</taxon>
        <taxon>Hexamitidae</taxon>
        <taxon>Hexamitinae</taxon>
        <taxon>Hexamita</taxon>
    </lineage>
</organism>
<feature type="compositionally biased region" description="Acidic residues" evidence="1">
    <location>
        <begin position="405"/>
        <end position="430"/>
    </location>
</feature>
<protein>
    <submittedName>
        <fullName evidence="2">Ankyrin_repeat-containing domain superfamily</fullName>
    </submittedName>
</protein>
<proteinExistence type="predicted"/>